<dbReference type="EMBL" id="JABWAD010000007">
    <property type="protein sequence ID" value="KAF6072414.1"/>
    <property type="molecule type" value="Genomic_DNA"/>
</dbReference>
<feature type="transmembrane region" description="Helical" evidence="1">
    <location>
        <begin position="137"/>
        <end position="155"/>
    </location>
</feature>
<proteinExistence type="predicted"/>
<dbReference type="AlphaFoldDB" id="A0A8H6C5T9"/>
<evidence type="ECO:0000313" key="4">
    <source>
        <dbReference type="Proteomes" id="UP000536275"/>
    </source>
</evidence>
<organism evidence="3 4">
    <name type="scientific">Candida albicans</name>
    <name type="common">Yeast</name>
    <dbReference type="NCBI Taxonomy" id="5476"/>
    <lineage>
        <taxon>Eukaryota</taxon>
        <taxon>Fungi</taxon>
        <taxon>Dikarya</taxon>
        <taxon>Ascomycota</taxon>
        <taxon>Saccharomycotina</taxon>
        <taxon>Pichiomycetes</taxon>
        <taxon>Debaryomycetaceae</taxon>
        <taxon>Candida/Lodderomyces clade</taxon>
        <taxon>Candida</taxon>
    </lineage>
</organism>
<gene>
    <name evidence="3" type="ORF">FOB64_000457</name>
</gene>
<feature type="transmembrane region" description="Helical" evidence="1">
    <location>
        <begin position="294"/>
        <end position="312"/>
    </location>
</feature>
<dbReference type="Proteomes" id="UP000536275">
    <property type="component" value="Unassembled WGS sequence"/>
</dbReference>
<keyword evidence="1" id="KW-0812">Transmembrane</keyword>
<keyword evidence="1" id="KW-1133">Transmembrane helix</keyword>
<evidence type="ECO:0000256" key="1">
    <source>
        <dbReference type="SAM" id="Phobius"/>
    </source>
</evidence>
<name>A0A8H6C5T9_CANAX</name>
<sequence>MKLITLLGLLPFTLARTFHIATNQNVACLEIKAPTAISLTKTIGTASGENPPVLIFNYDEKLLLPIPNFDYLVTDGKIDDYFNEEGFTFAKGFIGSSYNDILIDKLTYDVTTPGTYCIYSPLIDGYEYRVDVEESSIQFDNVVFCVVNIIVNLFYNQFFSRQNKVLFKLIGKFELIKVGIFAVSLLLSLRFNIINYTEDIVSAVDDVFTMVFLMGYGTLYSSYKDQDIGKIVIVTLFTVTPAIASRFFDLKSDVTNLVINNEYYNVVDGVLGSGKFDGLSVVQRIVRDVKAHRFSAAVAALFGVSKLVKFTMYITTIRQTLNKLTPGGTKSGYIYTVVLWLFVYPFASFAFYPDLVYNYYLVTDYGSVLKQFLLESVRDKYIVLMADECHWVLIFLIWFVGNNGLTVEPTSSKKDE</sequence>
<keyword evidence="2" id="KW-0732">Signal</keyword>
<feature type="transmembrane region" description="Helical" evidence="1">
    <location>
        <begin position="175"/>
        <end position="194"/>
    </location>
</feature>
<feature type="chain" id="PRO_5033986594" evidence="2">
    <location>
        <begin position="16"/>
        <end position="416"/>
    </location>
</feature>
<feature type="transmembrane region" description="Helical" evidence="1">
    <location>
        <begin position="200"/>
        <end position="219"/>
    </location>
</feature>
<evidence type="ECO:0000256" key="2">
    <source>
        <dbReference type="SAM" id="SignalP"/>
    </source>
</evidence>
<feature type="transmembrane region" description="Helical" evidence="1">
    <location>
        <begin position="333"/>
        <end position="351"/>
    </location>
</feature>
<evidence type="ECO:0000313" key="3">
    <source>
        <dbReference type="EMBL" id="KAF6072414.1"/>
    </source>
</evidence>
<keyword evidence="1" id="KW-0472">Membrane</keyword>
<feature type="signal peptide" evidence="2">
    <location>
        <begin position="1"/>
        <end position="15"/>
    </location>
</feature>
<reference evidence="3 4" key="1">
    <citation type="submission" date="2020-03" db="EMBL/GenBank/DDBJ databases">
        <title>FDA dAtabase for Regulatory Grade micrObial Sequences (FDA-ARGOS): Supporting development and validation of Infectious Disease Dx tests.</title>
        <authorList>
            <person name="Campos J."/>
            <person name="Goldberg B."/>
            <person name="Tallon L."/>
            <person name="Sadzewicz L."/>
            <person name="Vavikolanu K."/>
            <person name="Mehta A."/>
            <person name="Aluvathingal J."/>
            <person name="Nadendla S."/>
            <person name="Nandy P."/>
            <person name="Geyer C."/>
            <person name="Yan Y."/>
            <person name="Sichtig H."/>
        </authorList>
    </citation>
    <scope>NUCLEOTIDE SEQUENCE [LARGE SCALE GENOMIC DNA]</scope>
    <source>
        <strain evidence="3 4">FDAARGOS_656</strain>
    </source>
</reference>
<comment type="caution">
    <text evidence="3">The sequence shown here is derived from an EMBL/GenBank/DDBJ whole genome shotgun (WGS) entry which is preliminary data.</text>
</comment>
<accession>A0A8H6C5T9</accession>
<protein>
    <submittedName>
        <fullName evidence="3">Putative integral membrane protein</fullName>
    </submittedName>
</protein>